<keyword evidence="3" id="KW-1133">Transmembrane helix</keyword>
<dbReference type="Proteomes" id="UP000198575">
    <property type="component" value="Unassembled WGS sequence"/>
</dbReference>
<reference evidence="6 7" key="1">
    <citation type="submission" date="2016-10" db="EMBL/GenBank/DDBJ databases">
        <authorList>
            <person name="de Groot N.N."/>
        </authorList>
    </citation>
    <scope>NUCLEOTIDE SEQUENCE [LARGE SCALE GENOMIC DNA]</scope>
    <source>
        <strain evidence="6 7">CGMCC 1.7659</strain>
    </source>
</reference>
<dbReference type="InterPro" id="IPR010652">
    <property type="entry name" value="DUF1232"/>
</dbReference>
<evidence type="ECO:0000313" key="7">
    <source>
        <dbReference type="Proteomes" id="UP000198575"/>
    </source>
</evidence>
<sequence length="178" mass="20120">MRITFELESADIEHFQGAFDRARRLACDADEVDIVDAAKQALDSLCIATIPGYVRKRLVHVQRLILMLEDDDWNLRGPERIDALAALAYFGDPDDLIPDHIEVIGLIDDAIMLELLARRMRHVLGAYRKFCSVRSAMPATADAMDARTARARLLAVHRTTLMEELASRRERVDAHVDP</sequence>
<keyword evidence="2" id="KW-0812">Transmembrane</keyword>
<dbReference type="Pfam" id="PF06803">
    <property type="entry name" value="DUF1232"/>
    <property type="match status" value="1"/>
</dbReference>
<organism evidence="6 7">
    <name type="scientific">Dokdonella immobilis</name>
    <dbReference type="NCBI Taxonomy" id="578942"/>
    <lineage>
        <taxon>Bacteria</taxon>
        <taxon>Pseudomonadati</taxon>
        <taxon>Pseudomonadota</taxon>
        <taxon>Gammaproteobacteria</taxon>
        <taxon>Lysobacterales</taxon>
        <taxon>Rhodanobacteraceae</taxon>
        <taxon>Dokdonella</taxon>
    </lineage>
</organism>
<dbReference type="EMBL" id="FOVF01000001">
    <property type="protein sequence ID" value="SFM95274.1"/>
    <property type="molecule type" value="Genomic_DNA"/>
</dbReference>
<comment type="subcellular location">
    <subcellularLocation>
        <location evidence="1">Endomembrane system</location>
        <topology evidence="1">Multi-pass membrane protein</topology>
    </subcellularLocation>
</comment>
<gene>
    <name evidence="6" type="ORF">SAMN05216289_10143</name>
</gene>
<protein>
    <recommendedName>
        <fullName evidence="5">DUF1232 domain-containing protein</fullName>
    </recommendedName>
</protein>
<name>A0A1I4V1Z4_9GAMM</name>
<feature type="domain" description="DUF1232" evidence="5">
    <location>
        <begin position="83"/>
        <end position="113"/>
    </location>
</feature>
<proteinExistence type="predicted"/>
<evidence type="ECO:0000256" key="3">
    <source>
        <dbReference type="ARBA" id="ARBA00022989"/>
    </source>
</evidence>
<keyword evidence="7" id="KW-1185">Reference proteome</keyword>
<dbReference type="GO" id="GO:0012505">
    <property type="term" value="C:endomembrane system"/>
    <property type="evidence" value="ECO:0007669"/>
    <property type="project" value="UniProtKB-SubCell"/>
</dbReference>
<dbReference type="OrthoDB" id="9813247at2"/>
<evidence type="ECO:0000256" key="4">
    <source>
        <dbReference type="ARBA" id="ARBA00023136"/>
    </source>
</evidence>
<evidence type="ECO:0000256" key="1">
    <source>
        <dbReference type="ARBA" id="ARBA00004127"/>
    </source>
</evidence>
<accession>A0A1I4V1Z4</accession>
<evidence type="ECO:0000259" key="5">
    <source>
        <dbReference type="Pfam" id="PF06803"/>
    </source>
</evidence>
<evidence type="ECO:0000313" key="6">
    <source>
        <dbReference type="EMBL" id="SFM95274.1"/>
    </source>
</evidence>
<evidence type="ECO:0000256" key="2">
    <source>
        <dbReference type="ARBA" id="ARBA00022692"/>
    </source>
</evidence>
<dbReference type="AlphaFoldDB" id="A0A1I4V1Z4"/>
<keyword evidence="4" id="KW-0472">Membrane</keyword>
<dbReference type="RefSeq" id="WP_092403880.1">
    <property type="nucleotide sequence ID" value="NZ_FOVF01000001.1"/>
</dbReference>